<dbReference type="EMBL" id="VDLU01000002">
    <property type="protein sequence ID" value="TNJ29152.1"/>
    <property type="molecule type" value="Genomic_DNA"/>
</dbReference>
<keyword evidence="3" id="KW-1185">Reference proteome</keyword>
<gene>
    <name evidence="2" type="ORF">GMRT_15795</name>
</gene>
<feature type="region of interest" description="Disordered" evidence="1">
    <location>
        <begin position="410"/>
        <end position="531"/>
    </location>
</feature>
<dbReference type="VEuPathDB" id="GiardiaDB:GMRT_15795"/>
<protein>
    <submittedName>
        <fullName evidence="2">Uncharacterized protein</fullName>
    </submittedName>
</protein>
<reference evidence="2 3" key="1">
    <citation type="submission" date="2019-05" db="EMBL/GenBank/DDBJ databases">
        <title>The compact genome of Giardia muris reveals important steps in the evolution of intestinal protozoan parasites.</title>
        <authorList>
            <person name="Xu F."/>
            <person name="Jimenez-Gonzalez A."/>
            <person name="Einarsson E."/>
            <person name="Astvaldsson A."/>
            <person name="Peirasmaki D."/>
            <person name="Eckmann L."/>
            <person name="Andersson J.O."/>
            <person name="Svard S.G."/>
            <person name="Jerlstrom-Hultqvist J."/>
        </authorList>
    </citation>
    <scope>NUCLEOTIDE SEQUENCE [LARGE SCALE GENOMIC DNA]</scope>
    <source>
        <strain evidence="2 3">Roberts-Thomson</strain>
    </source>
</reference>
<comment type="caution">
    <text evidence="2">The sequence shown here is derived from an EMBL/GenBank/DDBJ whole genome shotgun (WGS) entry which is preliminary data.</text>
</comment>
<sequence>MESYTEQVKRAGREFSSLHKASKQFLGLMQNALNKAADLSDTTMEFAKNSQPSIRDILLALGITLKTLAAEWSAAIGVLSFLPACFDIANDLSVIQGSIKAQHQAKAPFDIQANIELVQNAAVFERERIRNFRVAFENFGYGVMYMGAKAVEAGTNLQTLSRFLDPQMGVFGIATRFRSLELGPEIDIMQLLRISPEDLAKYAVSGKRLFYKSAGQRNEYPSDRRRRVRTSGRAVSSDIRSRNRTHGPSDMSLRSRTAQQSASSYKDITMEFSPLPTIPIAKPPEQPLLGKDEALSPVQFTLTPSIDEQQLGILQKNVKDLQEQMHRLMTKAPEPVSSVPLEAPAPAKSEKEEMVCQPPSVPSIVHAEALDLVRPPAIQIIASEPTLPPTLGESSEGHGAISQVVAEMVDTSHEETKPDSGLTMSSITGATPAPQEQPVVQSEIPKKRPFPLRDPGALPKSKSQAQPLAKVMTDPYDDLYDLDPAPTQPKKMKAPAFNLDTSTINEQGSPPDVRTNEKPDARLDDSEIDFF</sequence>
<dbReference type="Proteomes" id="UP000315496">
    <property type="component" value="Chromosome 2"/>
</dbReference>
<feature type="compositionally biased region" description="Polar residues" evidence="1">
    <location>
        <begin position="252"/>
        <end position="264"/>
    </location>
</feature>
<accession>A0A4Z1ST92</accession>
<organism evidence="2 3">
    <name type="scientific">Giardia muris</name>
    <dbReference type="NCBI Taxonomy" id="5742"/>
    <lineage>
        <taxon>Eukaryota</taxon>
        <taxon>Metamonada</taxon>
        <taxon>Diplomonadida</taxon>
        <taxon>Hexamitidae</taxon>
        <taxon>Giardiinae</taxon>
        <taxon>Giardia</taxon>
    </lineage>
</organism>
<dbReference type="OrthoDB" id="10256178at2759"/>
<feature type="compositionally biased region" description="Basic and acidic residues" evidence="1">
    <location>
        <begin position="514"/>
        <end position="525"/>
    </location>
</feature>
<evidence type="ECO:0000256" key="1">
    <source>
        <dbReference type="SAM" id="MobiDB-lite"/>
    </source>
</evidence>
<evidence type="ECO:0000313" key="2">
    <source>
        <dbReference type="EMBL" id="TNJ29152.1"/>
    </source>
</evidence>
<feature type="region of interest" description="Disordered" evidence="1">
    <location>
        <begin position="216"/>
        <end position="264"/>
    </location>
</feature>
<dbReference type="AlphaFoldDB" id="A0A4Z1ST92"/>
<proteinExistence type="predicted"/>
<evidence type="ECO:0000313" key="3">
    <source>
        <dbReference type="Proteomes" id="UP000315496"/>
    </source>
</evidence>
<feature type="compositionally biased region" description="Polar residues" evidence="1">
    <location>
        <begin position="499"/>
        <end position="508"/>
    </location>
</feature>
<name>A0A4Z1ST92_GIAMU</name>